<comment type="caution">
    <text evidence="2">The sequence shown here is derived from an EMBL/GenBank/DDBJ whole genome shotgun (WGS) entry which is preliminary data.</text>
</comment>
<dbReference type="PANTHER" id="PTHR33840">
    <property type="match status" value="1"/>
</dbReference>
<dbReference type="PANTHER" id="PTHR33840:SF1">
    <property type="entry name" value="TLE1 PHOSPHOLIPASE DOMAIN-CONTAINING PROTEIN"/>
    <property type="match status" value="1"/>
</dbReference>
<dbReference type="InterPro" id="IPR029058">
    <property type="entry name" value="AB_hydrolase_fold"/>
</dbReference>
<evidence type="ECO:0000313" key="3">
    <source>
        <dbReference type="Proteomes" id="UP000322077"/>
    </source>
</evidence>
<name>A0A5D9C618_9SPHN</name>
<protein>
    <submittedName>
        <fullName evidence="2">DUF2235 domain-containing protein</fullName>
    </submittedName>
</protein>
<organism evidence="2 3">
    <name type="scientific">Sphingomonas montanisoli</name>
    <dbReference type="NCBI Taxonomy" id="2606412"/>
    <lineage>
        <taxon>Bacteria</taxon>
        <taxon>Pseudomonadati</taxon>
        <taxon>Pseudomonadota</taxon>
        <taxon>Alphaproteobacteria</taxon>
        <taxon>Sphingomonadales</taxon>
        <taxon>Sphingomonadaceae</taxon>
        <taxon>Sphingomonas</taxon>
    </lineage>
</organism>
<reference evidence="2 3" key="1">
    <citation type="submission" date="2019-08" db="EMBL/GenBank/DDBJ databases">
        <authorList>
            <person name="Wang G."/>
            <person name="Xu Z."/>
        </authorList>
    </citation>
    <scope>NUCLEOTIDE SEQUENCE [LARGE SCALE GENOMIC DNA]</scope>
    <source>
        <strain evidence="2 3">ZX</strain>
    </source>
</reference>
<sequence length="383" mass="43549">MARNLVVLLDGTSNQVEGDLTNVLKLYRMAVKDDEQLVFYHPGVGTVGLVSSWGRIKQKFNAILGLATGWGLDDNILKAYCFLCEQYREGDRIYLFGFSRGAYTARALAGMIYLLGLLRPEQLNLAPYALTAYKRASSQNSLPIAWNFRRIIEGRRVPIAFVGVWDTVASVLVPRPDRLWIPTMEFLPYTKQNPAVVVFRHAAAIDEKRRMFRLYSWAPDQDFQPDPFAEPQGKQDQQTVWFAGDHSDVGGGHPEAESQPAKFPLLWMVAEAGAHGLQTLPDMIAHLGEGKPLPGGRHQYVAPDATAPIHNSMKGFWPLLEWLPKNLKWRRWPTKSDKRGYYLPRSEPRKIEVDAFIHRSVDVRREATRYAPRNLPQDPHYTP</sequence>
<dbReference type="Proteomes" id="UP000322077">
    <property type="component" value="Unassembled WGS sequence"/>
</dbReference>
<evidence type="ECO:0000259" key="1">
    <source>
        <dbReference type="Pfam" id="PF09994"/>
    </source>
</evidence>
<dbReference type="EMBL" id="VTOU01000003">
    <property type="protein sequence ID" value="TZG26562.1"/>
    <property type="molecule type" value="Genomic_DNA"/>
</dbReference>
<dbReference type="SUPFAM" id="SSF53474">
    <property type="entry name" value="alpha/beta-Hydrolases"/>
    <property type="match status" value="1"/>
</dbReference>
<accession>A0A5D9C618</accession>
<proteinExistence type="predicted"/>
<gene>
    <name evidence="2" type="ORF">FYJ91_13395</name>
</gene>
<keyword evidence="3" id="KW-1185">Reference proteome</keyword>
<dbReference type="Pfam" id="PF09994">
    <property type="entry name" value="T6SS_Tle1-like_cat"/>
    <property type="match status" value="1"/>
</dbReference>
<dbReference type="InterPro" id="IPR018712">
    <property type="entry name" value="Tle1-like_cat"/>
</dbReference>
<dbReference type="AlphaFoldDB" id="A0A5D9C618"/>
<feature type="domain" description="T6SS Phospholipase effector Tle1-like catalytic" evidence="1">
    <location>
        <begin position="3"/>
        <end position="271"/>
    </location>
</feature>
<evidence type="ECO:0000313" key="2">
    <source>
        <dbReference type="EMBL" id="TZG26562.1"/>
    </source>
</evidence>